<gene>
    <name evidence="2" type="ORF">M404DRAFT_193698</name>
</gene>
<dbReference type="InParanoid" id="A0A0C3K0L2"/>
<sequence length="158" mass="17651">MCISWRVRCVPSSLLLLYSIGAVLLGVSQNGQYGRRCVLRRYRRRGCCTAESEAEVTPPSQTRLLMIEHSLRFGEGVGVDSVQGPARYWMRLGFFGLLIRAFVAVTGDNLGVLRADPPNRDSQFSLQPTWEPVIARLSSHTLETHAILRLHKQSGVRG</sequence>
<dbReference type="AlphaFoldDB" id="A0A0C3K0L2"/>
<accession>A0A0C3K0L2</accession>
<evidence type="ECO:0000313" key="2">
    <source>
        <dbReference type="EMBL" id="KIO14928.1"/>
    </source>
</evidence>
<feature type="chain" id="PRO_5002166215" description="Secreted protein" evidence="1">
    <location>
        <begin position="26"/>
        <end position="158"/>
    </location>
</feature>
<protein>
    <recommendedName>
        <fullName evidence="4">Secreted protein</fullName>
    </recommendedName>
</protein>
<dbReference type="Proteomes" id="UP000054217">
    <property type="component" value="Unassembled WGS sequence"/>
</dbReference>
<keyword evidence="3" id="KW-1185">Reference proteome</keyword>
<reference evidence="2 3" key="1">
    <citation type="submission" date="2014-04" db="EMBL/GenBank/DDBJ databases">
        <authorList>
            <consortium name="DOE Joint Genome Institute"/>
            <person name="Kuo A."/>
            <person name="Kohler A."/>
            <person name="Costa M.D."/>
            <person name="Nagy L.G."/>
            <person name="Floudas D."/>
            <person name="Copeland A."/>
            <person name="Barry K.W."/>
            <person name="Cichocki N."/>
            <person name="Veneault-Fourrey C."/>
            <person name="LaButti K."/>
            <person name="Lindquist E.A."/>
            <person name="Lipzen A."/>
            <person name="Lundell T."/>
            <person name="Morin E."/>
            <person name="Murat C."/>
            <person name="Sun H."/>
            <person name="Tunlid A."/>
            <person name="Henrissat B."/>
            <person name="Grigoriev I.V."/>
            <person name="Hibbett D.S."/>
            <person name="Martin F."/>
            <person name="Nordberg H.P."/>
            <person name="Cantor M.N."/>
            <person name="Hua S.X."/>
        </authorList>
    </citation>
    <scope>NUCLEOTIDE SEQUENCE [LARGE SCALE GENOMIC DNA]</scope>
    <source>
        <strain evidence="2 3">Marx 270</strain>
    </source>
</reference>
<evidence type="ECO:0000256" key="1">
    <source>
        <dbReference type="SAM" id="SignalP"/>
    </source>
</evidence>
<evidence type="ECO:0000313" key="3">
    <source>
        <dbReference type="Proteomes" id="UP000054217"/>
    </source>
</evidence>
<keyword evidence="1" id="KW-0732">Signal</keyword>
<name>A0A0C3K0L2_PISTI</name>
<proteinExistence type="predicted"/>
<organism evidence="2 3">
    <name type="scientific">Pisolithus tinctorius Marx 270</name>
    <dbReference type="NCBI Taxonomy" id="870435"/>
    <lineage>
        <taxon>Eukaryota</taxon>
        <taxon>Fungi</taxon>
        <taxon>Dikarya</taxon>
        <taxon>Basidiomycota</taxon>
        <taxon>Agaricomycotina</taxon>
        <taxon>Agaricomycetes</taxon>
        <taxon>Agaricomycetidae</taxon>
        <taxon>Boletales</taxon>
        <taxon>Sclerodermatineae</taxon>
        <taxon>Pisolithaceae</taxon>
        <taxon>Pisolithus</taxon>
    </lineage>
</organism>
<dbReference type="HOGENOM" id="CLU_1670092_0_0_1"/>
<feature type="signal peptide" evidence="1">
    <location>
        <begin position="1"/>
        <end position="25"/>
    </location>
</feature>
<reference evidence="3" key="2">
    <citation type="submission" date="2015-01" db="EMBL/GenBank/DDBJ databases">
        <title>Evolutionary Origins and Diversification of the Mycorrhizal Mutualists.</title>
        <authorList>
            <consortium name="DOE Joint Genome Institute"/>
            <consortium name="Mycorrhizal Genomics Consortium"/>
            <person name="Kohler A."/>
            <person name="Kuo A."/>
            <person name="Nagy L.G."/>
            <person name="Floudas D."/>
            <person name="Copeland A."/>
            <person name="Barry K.W."/>
            <person name="Cichocki N."/>
            <person name="Veneault-Fourrey C."/>
            <person name="LaButti K."/>
            <person name="Lindquist E.A."/>
            <person name="Lipzen A."/>
            <person name="Lundell T."/>
            <person name="Morin E."/>
            <person name="Murat C."/>
            <person name="Riley R."/>
            <person name="Ohm R."/>
            <person name="Sun H."/>
            <person name="Tunlid A."/>
            <person name="Henrissat B."/>
            <person name="Grigoriev I.V."/>
            <person name="Hibbett D.S."/>
            <person name="Martin F."/>
        </authorList>
    </citation>
    <scope>NUCLEOTIDE SEQUENCE [LARGE SCALE GENOMIC DNA]</scope>
    <source>
        <strain evidence="3">Marx 270</strain>
    </source>
</reference>
<dbReference type="EMBL" id="KN831944">
    <property type="protein sequence ID" value="KIO14928.1"/>
    <property type="molecule type" value="Genomic_DNA"/>
</dbReference>
<evidence type="ECO:0008006" key="4">
    <source>
        <dbReference type="Google" id="ProtNLM"/>
    </source>
</evidence>